<feature type="domain" description="UPF0029" evidence="3">
    <location>
        <begin position="138"/>
        <end position="192"/>
    </location>
</feature>
<dbReference type="Proteomes" id="UP000754750">
    <property type="component" value="Unassembled WGS sequence"/>
</dbReference>
<dbReference type="Pfam" id="PF01205">
    <property type="entry name" value="Impact_N"/>
    <property type="match status" value="1"/>
</dbReference>
<dbReference type="SUPFAM" id="SSF54980">
    <property type="entry name" value="EF-G C-terminal domain-like"/>
    <property type="match status" value="1"/>
</dbReference>
<dbReference type="InterPro" id="IPR036956">
    <property type="entry name" value="Impact_N_sf"/>
</dbReference>
<dbReference type="EMBL" id="SVNY01000005">
    <property type="protein sequence ID" value="MBE6833933.1"/>
    <property type="molecule type" value="Genomic_DNA"/>
</dbReference>
<dbReference type="InterPro" id="IPR001498">
    <property type="entry name" value="Impact_N"/>
</dbReference>
<dbReference type="GO" id="GO:0005737">
    <property type="term" value="C:cytoplasm"/>
    <property type="evidence" value="ECO:0007669"/>
    <property type="project" value="TreeGrafter"/>
</dbReference>
<evidence type="ECO:0000313" key="5">
    <source>
        <dbReference type="Proteomes" id="UP000754750"/>
    </source>
</evidence>
<dbReference type="Gene3D" id="3.30.230.30">
    <property type="entry name" value="Impact, N-terminal domain"/>
    <property type="match status" value="1"/>
</dbReference>
<reference evidence="4" key="1">
    <citation type="submission" date="2019-04" db="EMBL/GenBank/DDBJ databases">
        <title>Evolution of Biomass-Degrading Anaerobic Consortia Revealed by Metagenomics.</title>
        <authorList>
            <person name="Peng X."/>
        </authorList>
    </citation>
    <scope>NUCLEOTIDE SEQUENCE</scope>
    <source>
        <strain evidence="4">SIG551</strain>
    </source>
</reference>
<dbReference type="InterPro" id="IPR020569">
    <property type="entry name" value="UPF0029_Impact_CS"/>
</dbReference>
<dbReference type="AlphaFoldDB" id="A0A928KSN2"/>
<dbReference type="Gene3D" id="3.30.70.240">
    <property type="match status" value="1"/>
</dbReference>
<evidence type="ECO:0000256" key="1">
    <source>
        <dbReference type="ARBA" id="ARBA00007665"/>
    </source>
</evidence>
<proteinExistence type="inferred from homology"/>
<dbReference type="PROSITE" id="PS00910">
    <property type="entry name" value="UPF0029"/>
    <property type="match status" value="1"/>
</dbReference>
<dbReference type="InterPro" id="IPR023582">
    <property type="entry name" value="Impact"/>
</dbReference>
<dbReference type="GO" id="GO:0006446">
    <property type="term" value="P:regulation of translational initiation"/>
    <property type="evidence" value="ECO:0007669"/>
    <property type="project" value="TreeGrafter"/>
</dbReference>
<dbReference type="InterPro" id="IPR035647">
    <property type="entry name" value="EFG_III/V"/>
</dbReference>
<protein>
    <submittedName>
        <fullName evidence="4">YigZ family protein</fullName>
    </submittedName>
</protein>
<dbReference type="Pfam" id="PF09186">
    <property type="entry name" value="DUF1949"/>
    <property type="match status" value="1"/>
</dbReference>
<evidence type="ECO:0000259" key="2">
    <source>
        <dbReference type="Pfam" id="PF01205"/>
    </source>
</evidence>
<dbReference type="RefSeq" id="WP_020072277.1">
    <property type="nucleotide sequence ID" value="NZ_JBKWRC010000004.1"/>
</dbReference>
<evidence type="ECO:0000259" key="3">
    <source>
        <dbReference type="Pfam" id="PF09186"/>
    </source>
</evidence>
<sequence length="210" mass="23270">MTEYKTISQNACAEFTERRSRFIGYARPVSTEEDAISFLNEIRQRHWDAAHNVYAYSLRGGQLRRYSDDGEPQGTAGMPVLEVLQKSGIVDAAIVVTRYFGGVLLGAGGLVRAYSHAASLGIQAARPIVMRLCLLLRLSCDYSQYGILAALIPECGGVVDASDFTEIVTLRFHMAQDDVPLFCKRLADATGGTVEAERTGEKYFEWKQEF</sequence>
<organism evidence="4 5">
    <name type="scientific">Faecalispora sporosphaeroides</name>
    <dbReference type="NCBI Taxonomy" id="1549"/>
    <lineage>
        <taxon>Bacteria</taxon>
        <taxon>Bacillati</taxon>
        <taxon>Bacillota</taxon>
        <taxon>Clostridia</taxon>
        <taxon>Eubacteriales</taxon>
        <taxon>Oscillospiraceae</taxon>
        <taxon>Faecalispora</taxon>
    </lineage>
</organism>
<accession>A0A928KSN2</accession>
<comment type="similarity">
    <text evidence="1">Belongs to the IMPACT family.</text>
</comment>
<evidence type="ECO:0000313" key="4">
    <source>
        <dbReference type="EMBL" id="MBE6833933.1"/>
    </source>
</evidence>
<name>A0A928KSN2_9FIRM</name>
<dbReference type="PANTHER" id="PTHR16301">
    <property type="entry name" value="IMPACT-RELATED"/>
    <property type="match status" value="1"/>
</dbReference>
<gene>
    <name evidence="4" type="ORF">E7512_10220</name>
</gene>
<feature type="domain" description="Impact N-terminal" evidence="2">
    <location>
        <begin position="18"/>
        <end position="119"/>
    </location>
</feature>
<dbReference type="InterPro" id="IPR015269">
    <property type="entry name" value="UPF0029_Impact_C"/>
</dbReference>
<dbReference type="PANTHER" id="PTHR16301:SF20">
    <property type="entry name" value="IMPACT FAMILY MEMBER YIGZ"/>
    <property type="match status" value="1"/>
</dbReference>
<dbReference type="SUPFAM" id="SSF54211">
    <property type="entry name" value="Ribosomal protein S5 domain 2-like"/>
    <property type="match status" value="1"/>
</dbReference>
<comment type="caution">
    <text evidence="4">The sequence shown here is derived from an EMBL/GenBank/DDBJ whole genome shotgun (WGS) entry which is preliminary data.</text>
</comment>
<dbReference type="InterPro" id="IPR020568">
    <property type="entry name" value="Ribosomal_Su5_D2-typ_SF"/>
</dbReference>